<dbReference type="InterPro" id="IPR053137">
    <property type="entry name" value="NLR-like"/>
</dbReference>
<feature type="domain" description="DUF7580" evidence="2">
    <location>
        <begin position="5"/>
        <end position="123"/>
    </location>
</feature>
<dbReference type="RefSeq" id="XP_044716971.1">
    <property type="nucleotide sequence ID" value="XM_044867711.1"/>
</dbReference>
<gene>
    <name evidence="3" type="ORF">HRG_09240</name>
</gene>
<accession>A0A9P8MNI2</accession>
<comment type="caution">
    <text evidence="3">The sequence shown here is derived from an EMBL/GenBank/DDBJ whole genome shotgun (WGS) entry which is preliminary data.</text>
</comment>
<protein>
    <submittedName>
        <fullName evidence="3">Phosphorylase superfamily domain-containing protein</fullName>
    </submittedName>
</protein>
<dbReference type="GO" id="GO:0009116">
    <property type="term" value="P:nucleoside metabolic process"/>
    <property type="evidence" value="ECO:0007669"/>
    <property type="project" value="InterPro"/>
</dbReference>
<dbReference type="AlphaFoldDB" id="A0A9P8MNI2"/>
<evidence type="ECO:0000313" key="3">
    <source>
        <dbReference type="EMBL" id="KAH0959458.1"/>
    </source>
</evidence>
<dbReference type="SUPFAM" id="SSF53167">
    <property type="entry name" value="Purine and uridine phosphorylases"/>
    <property type="match status" value="1"/>
</dbReference>
<dbReference type="Gene3D" id="3.40.50.1580">
    <property type="entry name" value="Nucleoside phosphorylase domain"/>
    <property type="match status" value="1"/>
</dbReference>
<feature type="domain" description="Nucleoside phosphorylase" evidence="1">
    <location>
        <begin position="127"/>
        <end position="324"/>
    </location>
</feature>
<dbReference type="PANTHER" id="PTHR46082:SF6">
    <property type="entry name" value="AAA+ ATPASE DOMAIN-CONTAINING PROTEIN-RELATED"/>
    <property type="match status" value="1"/>
</dbReference>
<dbReference type="GO" id="GO:0003824">
    <property type="term" value="F:catalytic activity"/>
    <property type="evidence" value="ECO:0007669"/>
    <property type="project" value="InterPro"/>
</dbReference>
<evidence type="ECO:0000259" key="2">
    <source>
        <dbReference type="Pfam" id="PF24476"/>
    </source>
</evidence>
<evidence type="ECO:0000313" key="4">
    <source>
        <dbReference type="Proteomes" id="UP000824596"/>
    </source>
</evidence>
<dbReference type="InterPro" id="IPR035994">
    <property type="entry name" value="Nucleoside_phosphorylase_sf"/>
</dbReference>
<name>A0A9P8MNI2_9HYPO</name>
<dbReference type="Proteomes" id="UP000824596">
    <property type="component" value="Unassembled WGS sequence"/>
</dbReference>
<organism evidence="3 4">
    <name type="scientific">Hirsutella rhossiliensis</name>
    <dbReference type="NCBI Taxonomy" id="111463"/>
    <lineage>
        <taxon>Eukaryota</taxon>
        <taxon>Fungi</taxon>
        <taxon>Dikarya</taxon>
        <taxon>Ascomycota</taxon>
        <taxon>Pezizomycotina</taxon>
        <taxon>Sordariomycetes</taxon>
        <taxon>Hypocreomycetidae</taxon>
        <taxon>Hypocreales</taxon>
        <taxon>Ophiocordycipitaceae</taxon>
        <taxon>Hirsutella</taxon>
    </lineage>
</organism>
<evidence type="ECO:0000259" key="1">
    <source>
        <dbReference type="Pfam" id="PF01048"/>
    </source>
</evidence>
<dbReference type="InterPro" id="IPR056002">
    <property type="entry name" value="DUF7580"/>
</dbReference>
<dbReference type="EMBL" id="JAIZPD010000012">
    <property type="protein sequence ID" value="KAH0959458.1"/>
    <property type="molecule type" value="Genomic_DNA"/>
</dbReference>
<dbReference type="Pfam" id="PF24476">
    <property type="entry name" value="DUF7580"/>
    <property type="match status" value="1"/>
</dbReference>
<dbReference type="InterPro" id="IPR000845">
    <property type="entry name" value="Nucleoside_phosphorylase_d"/>
</dbReference>
<reference evidence="3" key="1">
    <citation type="submission" date="2021-09" db="EMBL/GenBank/DDBJ databases">
        <title>A high-quality genome of the endoparasitic fungus Hirsutella rhossiliensis with a comparison of Hirsutella genomes reveals transposable elements contributing to genome size variation.</title>
        <authorList>
            <person name="Lin R."/>
            <person name="Jiao Y."/>
            <person name="Sun X."/>
            <person name="Ling J."/>
            <person name="Xie B."/>
            <person name="Cheng X."/>
        </authorList>
    </citation>
    <scope>NUCLEOTIDE SEQUENCE</scope>
    <source>
        <strain evidence="3">HR02</strain>
    </source>
</reference>
<sequence length="429" mass="47745">MDYVSRESFDQLIIQGAFRPLDLDTLFDKAPPTKFGIKDKRALALKLGFCLMDFFDADLASKSIYFTYFSELGLDKESPYLAFNSLKHSATADLYRFKLGHPTFLSFAKLLLELEFGQSIDLHDFEVAIICALPLEYDAVSYLFDEFWDEQGDQYGKVKKDPNIYTTGRMGNCSVVLALLPQMGKTGAASVATSMRSSYSNVKLALLVGICGAAPRSQDREILLGDVVINKTIVQYDFGRKYPDKFIGKDTIGNNLGRPNKVIRSLLAMLETEPAQKRRHSKYDYPGTVKDKLFKSTYRHKHNTSRSCVCCCDDGYLMARDRLRAREEVEHDGGVALQTVAVHIGAVGSGDTVIKSATDRDRISKEAGVIAFEMEGAGVWDELPSVVIKGVCDYADSHKHKGWQDFAAAMAASASKAILERYMRTDQAA</sequence>
<dbReference type="OrthoDB" id="4925214at2759"/>
<dbReference type="GeneID" id="68358369"/>
<dbReference type="Pfam" id="PF01048">
    <property type="entry name" value="PNP_UDP_1"/>
    <property type="match status" value="1"/>
</dbReference>
<keyword evidence="4" id="KW-1185">Reference proteome</keyword>
<dbReference type="PANTHER" id="PTHR46082">
    <property type="entry name" value="ATP/GTP-BINDING PROTEIN-RELATED"/>
    <property type="match status" value="1"/>
</dbReference>
<proteinExistence type="predicted"/>